<dbReference type="AlphaFoldDB" id="A0A8S3BAS0"/>
<reference evidence="3" key="1">
    <citation type="submission" date="2021-02" db="EMBL/GenBank/DDBJ databases">
        <authorList>
            <person name="Nowell W R."/>
        </authorList>
    </citation>
    <scope>NUCLEOTIDE SEQUENCE</scope>
</reference>
<feature type="non-terminal residue" evidence="3">
    <location>
        <position position="38"/>
    </location>
</feature>
<dbReference type="Proteomes" id="UP000676336">
    <property type="component" value="Unassembled WGS sequence"/>
</dbReference>
<dbReference type="EMBL" id="CAJOBI010119052">
    <property type="protein sequence ID" value="CAF4669066.1"/>
    <property type="molecule type" value="Genomic_DNA"/>
</dbReference>
<feature type="compositionally biased region" description="Acidic residues" evidence="1">
    <location>
        <begin position="27"/>
        <end position="38"/>
    </location>
</feature>
<gene>
    <name evidence="2" type="ORF">SMN809_LOCUS41810</name>
    <name evidence="3" type="ORF">SMN809_LOCUS47672</name>
</gene>
<evidence type="ECO:0000313" key="4">
    <source>
        <dbReference type="Proteomes" id="UP000676336"/>
    </source>
</evidence>
<organism evidence="3 4">
    <name type="scientific">Rotaria magnacalcarata</name>
    <dbReference type="NCBI Taxonomy" id="392030"/>
    <lineage>
        <taxon>Eukaryota</taxon>
        <taxon>Metazoa</taxon>
        <taxon>Spiralia</taxon>
        <taxon>Gnathifera</taxon>
        <taxon>Rotifera</taxon>
        <taxon>Eurotatoria</taxon>
        <taxon>Bdelloidea</taxon>
        <taxon>Philodinida</taxon>
        <taxon>Philodinidae</taxon>
        <taxon>Rotaria</taxon>
    </lineage>
</organism>
<evidence type="ECO:0000313" key="2">
    <source>
        <dbReference type="EMBL" id="CAF4669066.1"/>
    </source>
</evidence>
<proteinExistence type="predicted"/>
<protein>
    <submittedName>
        <fullName evidence="3">Uncharacterized protein</fullName>
    </submittedName>
</protein>
<dbReference type="EMBL" id="CAJOBI010151545">
    <property type="protein sequence ID" value="CAF4812827.1"/>
    <property type="molecule type" value="Genomic_DNA"/>
</dbReference>
<evidence type="ECO:0000313" key="3">
    <source>
        <dbReference type="EMBL" id="CAF4812827.1"/>
    </source>
</evidence>
<name>A0A8S3BAS0_9BILA</name>
<accession>A0A8S3BAS0</accession>
<comment type="caution">
    <text evidence="3">The sequence shown here is derived from an EMBL/GenBank/DDBJ whole genome shotgun (WGS) entry which is preliminary data.</text>
</comment>
<feature type="region of interest" description="Disordered" evidence="1">
    <location>
        <begin position="1"/>
        <end position="38"/>
    </location>
</feature>
<evidence type="ECO:0000256" key="1">
    <source>
        <dbReference type="SAM" id="MobiDB-lite"/>
    </source>
</evidence>
<sequence>IWKAPVGKGHDVRRPLTADSAKTSTMDSDDDLDEDDSK</sequence>